<dbReference type="InParanoid" id="L2GS94"/>
<dbReference type="OMA" id="YYGQDLA"/>
<dbReference type="Proteomes" id="UP000011081">
    <property type="component" value="Unassembled WGS sequence"/>
</dbReference>
<reference evidence="11" key="1">
    <citation type="submission" date="2011-03" db="EMBL/GenBank/DDBJ databases">
        <title>The genome sequence of Vavraia culicis strain floridensis.</title>
        <authorList>
            <consortium name="The Broad Institute Genome Sequencing Platform"/>
            <person name="Cuomo C."/>
            <person name="Becnel J."/>
            <person name="Sanscrainte N."/>
            <person name="Young S.K."/>
            <person name="Zeng Q."/>
            <person name="Gargeya S."/>
            <person name="Fitzgerald M."/>
            <person name="Haas B."/>
            <person name="Abouelleil A."/>
            <person name="Alvarado L."/>
            <person name="Arachchi H.M."/>
            <person name="Berlin A."/>
            <person name="Chapman S.B."/>
            <person name="Gearin G."/>
            <person name="Goldberg J."/>
            <person name="Griggs A."/>
            <person name="Gujja S."/>
            <person name="Hansen M."/>
            <person name="Heiman D."/>
            <person name="Howarth C."/>
            <person name="Larimer J."/>
            <person name="Lui A."/>
            <person name="MacDonald P.J.P."/>
            <person name="McCowen C."/>
            <person name="Montmayeur A."/>
            <person name="Murphy C."/>
            <person name="Neiman D."/>
            <person name="Pearson M."/>
            <person name="Priest M."/>
            <person name="Roberts A."/>
            <person name="Saif S."/>
            <person name="Shea T."/>
            <person name="Sisk P."/>
            <person name="Stolte C."/>
            <person name="Sykes S."/>
            <person name="Wortman J."/>
            <person name="Nusbaum C."/>
            <person name="Birren B."/>
        </authorList>
    </citation>
    <scope>NUCLEOTIDE SEQUENCE [LARGE SCALE GENOMIC DNA]</scope>
    <source>
        <strain evidence="11">floridensis</strain>
    </source>
</reference>
<name>L2GS94_VAVCU</name>
<dbReference type="RefSeq" id="XP_008075351.1">
    <property type="nucleotide sequence ID" value="XM_008077160.1"/>
</dbReference>
<evidence type="ECO:0000256" key="1">
    <source>
        <dbReference type="ARBA" id="ARBA00004477"/>
    </source>
</evidence>
<comment type="subcellular location">
    <subcellularLocation>
        <location evidence="1">Endoplasmic reticulum membrane</location>
        <topology evidence="1">Multi-pass membrane protein</topology>
    </subcellularLocation>
</comment>
<evidence type="ECO:0000256" key="9">
    <source>
        <dbReference type="SAM" id="Phobius"/>
    </source>
</evidence>
<dbReference type="EMBL" id="GL877459">
    <property type="protein sequence ID" value="ELA46173.1"/>
    <property type="molecule type" value="Genomic_DNA"/>
</dbReference>
<evidence type="ECO:0000256" key="6">
    <source>
        <dbReference type="ARBA" id="ARBA00022989"/>
    </source>
</evidence>
<evidence type="ECO:0000256" key="5">
    <source>
        <dbReference type="ARBA" id="ARBA00022824"/>
    </source>
</evidence>
<dbReference type="GO" id="GO:0005787">
    <property type="term" value="C:signal peptidase complex"/>
    <property type="evidence" value="ECO:0007669"/>
    <property type="project" value="InterPro"/>
</dbReference>
<gene>
    <name evidence="10" type="ORF">VCUG_02342</name>
</gene>
<dbReference type="Pfam" id="PF06645">
    <property type="entry name" value="SPC12"/>
    <property type="match status" value="1"/>
</dbReference>
<evidence type="ECO:0000256" key="8">
    <source>
        <dbReference type="ARBA" id="ARBA00045204"/>
    </source>
</evidence>
<keyword evidence="4 9" id="KW-0812">Transmembrane</keyword>
<proteinExistence type="inferred from homology"/>
<keyword evidence="5" id="KW-0256">Endoplasmic reticulum</keyword>
<dbReference type="VEuPathDB" id="MicrosporidiaDB:VCUG_02342"/>
<keyword evidence="7 9" id="KW-0472">Membrane</keyword>
<dbReference type="AlphaFoldDB" id="L2GS94"/>
<feature type="transmembrane region" description="Helical" evidence="9">
    <location>
        <begin position="24"/>
        <end position="44"/>
    </location>
</feature>
<dbReference type="GeneID" id="19880205"/>
<evidence type="ECO:0000313" key="10">
    <source>
        <dbReference type="EMBL" id="ELA46173.1"/>
    </source>
</evidence>
<comment type="similarity">
    <text evidence="2">Belongs to the SPCS1 family.</text>
</comment>
<comment type="function">
    <text evidence="8">Component of the signal peptidase complex (SPC) which catalyzes the cleavage of N-terminal signal sequences from nascent proteins as they are translocated into the lumen of the endoplasmic reticulum. Dispensable for SPC enzymatic activity.</text>
</comment>
<dbReference type="STRING" id="948595.L2GS94"/>
<evidence type="ECO:0000256" key="4">
    <source>
        <dbReference type="ARBA" id="ARBA00022692"/>
    </source>
</evidence>
<dbReference type="GO" id="GO:0045047">
    <property type="term" value="P:protein targeting to ER"/>
    <property type="evidence" value="ECO:0007669"/>
    <property type="project" value="TreeGrafter"/>
</dbReference>
<dbReference type="PANTHER" id="PTHR13202">
    <property type="entry name" value="MICROSOMAL SIGNAL PEPTIDASE 12 KDA SUBUNIT"/>
    <property type="match status" value="1"/>
</dbReference>
<keyword evidence="6 9" id="KW-1133">Transmembrane helix</keyword>
<protein>
    <recommendedName>
        <fullName evidence="3">Signal peptidase complex subunit 1</fullName>
    </recommendedName>
</protein>
<dbReference type="HOGENOM" id="CLU_134505_2_1_1"/>
<evidence type="ECO:0000256" key="2">
    <source>
        <dbReference type="ARBA" id="ARBA00005245"/>
    </source>
</evidence>
<dbReference type="PANTHER" id="PTHR13202:SF0">
    <property type="entry name" value="SIGNAL PEPTIDASE COMPLEX SUBUNIT 1"/>
    <property type="match status" value="1"/>
</dbReference>
<accession>L2GS94</accession>
<dbReference type="OrthoDB" id="263893at2759"/>
<sequence>MFKNLYKTLTQPIDYYGQDLAKKAAYNILLLGYSLAWIIGYFMSDLRYTFFTGIVTVLVAFVVVVPPWPFYRRNPFQFKKLKKID</sequence>
<evidence type="ECO:0000256" key="7">
    <source>
        <dbReference type="ARBA" id="ARBA00023136"/>
    </source>
</evidence>
<feature type="transmembrane region" description="Helical" evidence="9">
    <location>
        <begin position="50"/>
        <end position="71"/>
    </location>
</feature>
<dbReference type="InterPro" id="IPR009542">
    <property type="entry name" value="Spc1/SPCS1"/>
</dbReference>
<evidence type="ECO:0000256" key="3">
    <source>
        <dbReference type="ARBA" id="ARBA00017059"/>
    </source>
</evidence>
<dbReference type="GO" id="GO:0006465">
    <property type="term" value="P:signal peptide processing"/>
    <property type="evidence" value="ECO:0007669"/>
    <property type="project" value="InterPro"/>
</dbReference>
<organism evidence="10 11">
    <name type="scientific">Vavraia culicis (isolate floridensis)</name>
    <name type="common">Microsporidian parasite</name>
    <dbReference type="NCBI Taxonomy" id="948595"/>
    <lineage>
        <taxon>Eukaryota</taxon>
        <taxon>Fungi</taxon>
        <taxon>Fungi incertae sedis</taxon>
        <taxon>Microsporidia</taxon>
        <taxon>Pleistophoridae</taxon>
        <taxon>Vavraia</taxon>
    </lineage>
</organism>
<keyword evidence="11" id="KW-1185">Reference proteome</keyword>
<evidence type="ECO:0000313" key="11">
    <source>
        <dbReference type="Proteomes" id="UP000011081"/>
    </source>
</evidence>